<gene>
    <name evidence="1" type="ORF">AWB74_03660</name>
</gene>
<dbReference type="Pfam" id="PF07311">
    <property type="entry name" value="Dodecin"/>
    <property type="match status" value="1"/>
</dbReference>
<dbReference type="InterPro" id="IPR025543">
    <property type="entry name" value="Dodecin-like"/>
</dbReference>
<dbReference type="OrthoDB" id="9805889at2"/>
<reference evidence="1" key="1">
    <citation type="submission" date="2016-01" db="EMBL/GenBank/DDBJ databases">
        <authorList>
            <person name="Peeters C."/>
        </authorList>
    </citation>
    <scope>NUCLEOTIDE SEQUENCE [LARGE SCALE GENOMIC DNA]</scope>
    <source>
        <strain evidence="1">LMG 29317</strain>
    </source>
</reference>
<keyword evidence="2" id="KW-1185">Reference proteome</keyword>
<comment type="caution">
    <text evidence="1">The sequence shown here is derived from an EMBL/GenBank/DDBJ whole genome shotgun (WGS) entry which is preliminary data.</text>
</comment>
<proteinExistence type="predicted"/>
<dbReference type="InterPro" id="IPR036694">
    <property type="entry name" value="Dodecin-like_sf"/>
</dbReference>
<dbReference type="Gene3D" id="3.30.1660.10">
    <property type="entry name" value="Flavin-binding protein dodecin"/>
    <property type="match status" value="1"/>
</dbReference>
<evidence type="ECO:0000313" key="2">
    <source>
        <dbReference type="Proteomes" id="UP000055019"/>
    </source>
</evidence>
<dbReference type="RefSeq" id="WP_061148135.1">
    <property type="nucleotide sequence ID" value="NZ_FCOM02000014.1"/>
</dbReference>
<dbReference type="InterPro" id="IPR009923">
    <property type="entry name" value="Dodecin"/>
</dbReference>
<dbReference type="SUPFAM" id="SSF89807">
    <property type="entry name" value="Dodecin-like"/>
    <property type="match status" value="1"/>
</dbReference>
<dbReference type="InterPro" id="IPR050049">
    <property type="entry name" value="Dodecin_bact"/>
</dbReference>
<dbReference type="EMBL" id="FCOM02000014">
    <property type="protein sequence ID" value="SAL65898.1"/>
    <property type="molecule type" value="Genomic_DNA"/>
</dbReference>
<sequence>MSEHVYKLIELTGSSPTSSDDAVRVALTKASTTLRHLHWFEVVETRGQIEDGKVMHWQVTVKVGMRIEHVSDD</sequence>
<evidence type="ECO:0000313" key="1">
    <source>
        <dbReference type="EMBL" id="SAL65898.1"/>
    </source>
</evidence>
<dbReference type="NCBIfam" id="NF043052">
    <property type="entry name" value="DodecBact"/>
    <property type="match status" value="1"/>
</dbReference>
<accession>A0A158JAN6</accession>
<evidence type="ECO:0008006" key="3">
    <source>
        <dbReference type="Google" id="ProtNLM"/>
    </source>
</evidence>
<dbReference type="Proteomes" id="UP000055019">
    <property type="component" value="Unassembled WGS sequence"/>
</dbReference>
<dbReference type="PANTHER" id="PTHR39324:SF1">
    <property type="entry name" value="CALCIUM DODECIN"/>
    <property type="match status" value="1"/>
</dbReference>
<organism evidence="1 2">
    <name type="scientific">Caballeronia arvi</name>
    <dbReference type="NCBI Taxonomy" id="1777135"/>
    <lineage>
        <taxon>Bacteria</taxon>
        <taxon>Pseudomonadati</taxon>
        <taxon>Pseudomonadota</taxon>
        <taxon>Betaproteobacteria</taxon>
        <taxon>Burkholderiales</taxon>
        <taxon>Burkholderiaceae</taxon>
        <taxon>Caballeronia</taxon>
    </lineage>
</organism>
<protein>
    <recommendedName>
        <fullName evidence="3">Dodecin</fullName>
    </recommendedName>
</protein>
<name>A0A158JAN6_9BURK</name>
<dbReference type="PANTHER" id="PTHR39324">
    <property type="entry name" value="CALCIUM DODECIN"/>
    <property type="match status" value="1"/>
</dbReference>
<dbReference type="AlphaFoldDB" id="A0A158JAN6"/>